<proteinExistence type="inferred from homology"/>
<gene>
    <name evidence="7" type="primary">rpl11</name>
</gene>
<dbReference type="SMART" id="SM00649">
    <property type="entry name" value="RL11"/>
    <property type="match status" value="1"/>
</dbReference>
<dbReference type="EMBL" id="MG202008">
    <property type="protein sequence ID" value="ATY40939.1"/>
    <property type="molecule type" value="Genomic_DNA"/>
</dbReference>
<dbReference type="InterPro" id="IPR020783">
    <property type="entry name" value="Ribosomal_uL11_C"/>
</dbReference>
<dbReference type="PANTHER" id="PTHR11661:SF1">
    <property type="entry name" value="LARGE RIBOSOMAL SUBUNIT PROTEIN UL11M"/>
    <property type="match status" value="1"/>
</dbReference>
<evidence type="ECO:0000256" key="1">
    <source>
        <dbReference type="ARBA" id="ARBA00010537"/>
    </source>
</evidence>
<dbReference type="CDD" id="cd00349">
    <property type="entry name" value="Ribosomal_L11"/>
    <property type="match status" value="1"/>
</dbReference>
<keyword evidence="3 4" id="KW-0687">Ribonucleoprotein</keyword>
<geneLocation type="mitochondrion" evidence="7"/>
<dbReference type="InterPro" id="IPR036769">
    <property type="entry name" value="Ribosomal_uL11_C_sf"/>
</dbReference>
<dbReference type="InterPro" id="IPR020784">
    <property type="entry name" value="Ribosomal_uL11_N"/>
</dbReference>
<evidence type="ECO:0000313" key="7">
    <source>
        <dbReference type="EMBL" id="ATY40939.1"/>
    </source>
</evidence>
<evidence type="ECO:0000259" key="6">
    <source>
        <dbReference type="Pfam" id="PF03946"/>
    </source>
</evidence>
<dbReference type="SUPFAM" id="SSF54747">
    <property type="entry name" value="Ribosomal L11/L12e N-terminal domain"/>
    <property type="match status" value="1"/>
</dbReference>
<accession>A0A2H4R8G1</accession>
<evidence type="ECO:0000256" key="4">
    <source>
        <dbReference type="RuleBase" id="RU003978"/>
    </source>
</evidence>
<organism evidence="7">
    <name type="scientific">Ancoracysta twista</name>
    <dbReference type="NCBI Taxonomy" id="2044563"/>
    <lineage>
        <taxon>Eukaryota</taxon>
        <taxon>Provora</taxon>
        <taxon>Nebulidia</taxon>
        <taxon>Nebulidea</taxon>
        <taxon>Nebulidida</taxon>
        <taxon>Nebulidae</taxon>
    </lineage>
</organism>
<dbReference type="GO" id="GO:0003735">
    <property type="term" value="F:structural constituent of ribosome"/>
    <property type="evidence" value="ECO:0007669"/>
    <property type="project" value="InterPro"/>
</dbReference>
<dbReference type="InterPro" id="IPR000911">
    <property type="entry name" value="Ribosomal_uL11"/>
</dbReference>
<keyword evidence="2 4" id="KW-0689">Ribosomal protein</keyword>
<dbReference type="GeneID" id="35199391"/>
<feature type="domain" description="Large ribosomal subunit protein uL11 C-terminal" evidence="5">
    <location>
        <begin position="71"/>
        <end position="134"/>
    </location>
</feature>
<evidence type="ECO:0000259" key="5">
    <source>
        <dbReference type="Pfam" id="PF00298"/>
    </source>
</evidence>
<comment type="similarity">
    <text evidence="1 4">Belongs to the universal ribosomal protein uL11 family.</text>
</comment>
<protein>
    <submittedName>
        <fullName evidence="7">Ribosomal protein L11</fullName>
    </submittedName>
</protein>
<dbReference type="HAMAP" id="MF_00736">
    <property type="entry name" value="Ribosomal_uL11"/>
    <property type="match status" value="1"/>
</dbReference>
<dbReference type="SUPFAM" id="SSF46906">
    <property type="entry name" value="Ribosomal protein L11, C-terminal domain"/>
    <property type="match status" value="1"/>
</dbReference>
<name>A0A2H4R8G1_9EUKA</name>
<dbReference type="GO" id="GO:0005762">
    <property type="term" value="C:mitochondrial large ribosomal subunit"/>
    <property type="evidence" value="ECO:0007669"/>
    <property type="project" value="TreeGrafter"/>
</dbReference>
<dbReference type="RefSeq" id="YP_009446451.1">
    <property type="nucleotide sequence ID" value="NC_036491.1"/>
</dbReference>
<dbReference type="InterPro" id="IPR036796">
    <property type="entry name" value="Ribosomal_uL11_N_sf"/>
</dbReference>
<feature type="domain" description="Large ribosomal subunit protein uL11 N-terminal" evidence="6">
    <location>
        <begin position="7"/>
        <end position="65"/>
    </location>
</feature>
<evidence type="ECO:0000256" key="3">
    <source>
        <dbReference type="ARBA" id="ARBA00023274"/>
    </source>
</evidence>
<sequence>MSGIITVKLRIPAGRATPQPPVGQILGQYAVNLKQFCDMFNEQSKAYKPDTVLPVKVFIRKDKSFTIKINTPPVTSLVKKVLRLEKGSTAPVRQYCSTISLKQIYAILKLKGLLVTPQNINMVIGTLRSMGIKVWVNN</sequence>
<dbReference type="Pfam" id="PF00298">
    <property type="entry name" value="Ribosomal_L11"/>
    <property type="match status" value="1"/>
</dbReference>
<dbReference type="PANTHER" id="PTHR11661">
    <property type="entry name" value="60S RIBOSOMAL PROTEIN L12"/>
    <property type="match status" value="1"/>
</dbReference>
<dbReference type="Gene3D" id="3.30.1550.10">
    <property type="entry name" value="Ribosomal protein L11/L12, N-terminal domain"/>
    <property type="match status" value="1"/>
</dbReference>
<dbReference type="AlphaFoldDB" id="A0A2H4R8G1"/>
<keyword evidence="7" id="KW-0496">Mitochondrion</keyword>
<dbReference type="Gene3D" id="1.10.10.250">
    <property type="entry name" value="Ribosomal protein L11, C-terminal domain"/>
    <property type="match status" value="1"/>
</dbReference>
<dbReference type="Pfam" id="PF03946">
    <property type="entry name" value="Ribosomal_L11_N"/>
    <property type="match status" value="1"/>
</dbReference>
<dbReference type="GO" id="GO:0006412">
    <property type="term" value="P:translation"/>
    <property type="evidence" value="ECO:0007669"/>
    <property type="project" value="InterPro"/>
</dbReference>
<dbReference type="GO" id="GO:0070180">
    <property type="term" value="F:large ribosomal subunit rRNA binding"/>
    <property type="evidence" value="ECO:0007669"/>
    <property type="project" value="TreeGrafter"/>
</dbReference>
<reference evidence="7" key="1">
    <citation type="journal article" date="2017" name="Curr. Biol.">
        <title>A New Lineage of Eukaryotes Illuminates Early Mitochondrial Genome Reduction.</title>
        <authorList>
            <person name="Janouskovec J."/>
            <person name="Tikhonenkov D.V."/>
            <person name="Burki F."/>
            <person name="Howe A.T."/>
            <person name="Rohwer F.L."/>
            <person name="Mylnikov A.P."/>
            <person name="Keeling P.J."/>
        </authorList>
    </citation>
    <scope>NUCLEOTIDE SEQUENCE</scope>
    <source>
        <strain evidence="7">TD-1</strain>
    </source>
</reference>
<evidence type="ECO:0000256" key="2">
    <source>
        <dbReference type="ARBA" id="ARBA00022980"/>
    </source>
</evidence>